<dbReference type="GO" id="GO:0003677">
    <property type="term" value="F:DNA binding"/>
    <property type="evidence" value="ECO:0007669"/>
    <property type="project" value="UniProtKB-UniRule"/>
</dbReference>
<keyword evidence="5" id="KW-1185">Reference proteome</keyword>
<evidence type="ECO:0000313" key="5">
    <source>
        <dbReference type="Proteomes" id="UP000184310"/>
    </source>
</evidence>
<dbReference type="EMBL" id="FQZB01000004">
    <property type="protein sequence ID" value="SHI59388.1"/>
    <property type="molecule type" value="Genomic_DNA"/>
</dbReference>
<dbReference type="Gene3D" id="1.10.357.10">
    <property type="entry name" value="Tetracycline Repressor, domain 2"/>
    <property type="match status" value="1"/>
</dbReference>
<evidence type="ECO:0000256" key="1">
    <source>
        <dbReference type="ARBA" id="ARBA00023125"/>
    </source>
</evidence>
<dbReference type="PRINTS" id="PR00455">
    <property type="entry name" value="HTHTETR"/>
</dbReference>
<feature type="DNA-binding region" description="H-T-H motif" evidence="2">
    <location>
        <begin position="32"/>
        <end position="51"/>
    </location>
</feature>
<organism evidence="4 5">
    <name type="scientific">Clostridium cavendishii DSM 21758</name>
    <dbReference type="NCBI Taxonomy" id="1121302"/>
    <lineage>
        <taxon>Bacteria</taxon>
        <taxon>Bacillati</taxon>
        <taxon>Bacillota</taxon>
        <taxon>Clostridia</taxon>
        <taxon>Eubacteriales</taxon>
        <taxon>Clostridiaceae</taxon>
        <taxon>Clostridium</taxon>
    </lineage>
</organism>
<evidence type="ECO:0000259" key="3">
    <source>
        <dbReference type="PROSITE" id="PS50977"/>
    </source>
</evidence>
<proteinExistence type="predicted"/>
<dbReference type="PANTHER" id="PTHR43479">
    <property type="entry name" value="ACREF/ENVCD OPERON REPRESSOR-RELATED"/>
    <property type="match status" value="1"/>
</dbReference>
<dbReference type="Proteomes" id="UP000184310">
    <property type="component" value="Unassembled WGS sequence"/>
</dbReference>
<dbReference type="PROSITE" id="PS50977">
    <property type="entry name" value="HTH_TETR_2"/>
    <property type="match status" value="1"/>
</dbReference>
<reference evidence="4 5" key="1">
    <citation type="submission" date="2016-11" db="EMBL/GenBank/DDBJ databases">
        <authorList>
            <person name="Jaros S."/>
            <person name="Januszkiewicz K."/>
            <person name="Wedrychowicz H."/>
        </authorList>
    </citation>
    <scope>NUCLEOTIDE SEQUENCE [LARGE SCALE GENOMIC DNA]</scope>
    <source>
        <strain evidence="4 5">DSM 21758</strain>
    </source>
</reference>
<name>A0A1M6CFB4_9CLOT</name>
<feature type="domain" description="HTH tetR-type" evidence="3">
    <location>
        <begin position="9"/>
        <end position="69"/>
    </location>
</feature>
<dbReference type="PANTHER" id="PTHR43479:SF20">
    <property type="entry name" value="HTH TETR-TYPE DOMAIN-CONTAINING PROTEIN"/>
    <property type="match status" value="1"/>
</dbReference>
<dbReference type="RefSeq" id="WP_242958352.1">
    <property type="nucleotide sequence ID" value="NZ_FQZB01000004.1"/>
</dbReference>
<dbReference type="STRING" id="1121302.SAMN02745163_00446"/>
<dbReference type="SUPFAM" id="SSF46689">
    <property type="entry name" value="Homeodomain-like"/>
    <property type="match status" value="1"/>
</dbReference>
<gene>
    <name evidence="4" type="ORF">SAMN02745163_00446</name>
</gene>
<keyword evidence="1 2" id="KW-0238">DNA-binding</keyword>
<evidence type="ECO:0000313" key="4">
    <source>
        <dbReference type="EMBL" id="SHI59388.1"/>
    </source>
</evidence>
<dbReference type="InterPro" id="IPR050624">
    <property type="entry name" value="HTH-type_Tx_Regulator"/>
</dbReference>
<dbReference type="InterPro" id="IPR009057">
    <property type="entry name" value="Homeodomain-like_sf"/>
</dbReference>
<accession>A0A1M6CFB4</accession>
<evidence type="ECO:0000256" key="2">
    <source>
        <dbReference type="PROSITE-ProRule" id="PRU00335"/>
    </source>
</evidence>
<protein>
    <submittedName>
        <fullName evidence="4">Transcriptional regulator, TetR family</fullName>
    </submittedName>
</protein>
<dbReference type="InterPro" id="IPR001647">
    <property type="entry name" value="HTH_TetR"/>
</dbReference>
<sequence>MIKDKYHHGDLNQKLIENGLLLLNKEGVDGFSLRKVASMCGVSHNAPYKHFKDKEELIDEIIKEVWKSFYLALAEVRDLYSDNPKI</sequence>
<dbReference type="AlphaFoldDB" id="A0A1M6CFB4"/>
<dbReference type="Pfam" id="PF00440">
    <property type="entry name" value="TetR_N"/>
    <property type="match status" value="1"/>
</dbReference>